<keyword evidence="1" id="KW-0808">Transferase</keyword>
<evidence type="ECO:0008006" key="6">
    <source>
        <dbReference type="Google" id="ProtNLM"/>
    </source>
</evidence>
<dbReference type="RefSeq" id="WP_344810829.1">
    <property type="nucleotide sequence ID" value="NZ_BAAAYX010000002.1"/>
</dbReference>
<reference evidence="5" key="1">
    <citation type="journal article" date="2019" name="Int. J. Syst. Evol. Microbiol.">
        <title>The Global Catalogue of Microorganisms (GCM) 10K type strain sequencing project: providing services to taxonomists for standard genome sequencing and annotation.</title>
        <authorList>
            <consortium name="The Broad Institute Genomics Platform"/>
            <consortium name="The Broad Institute Genome Sequencing Center for Infectious Disease"/>
            <person name="Wu L."/>
            <person name="Ma J."/>
        </authorList>
    </citation>
    <scope>NUCLEOTIDE SEQUENCE [LARGE SCALE GENOMIC DNA]</scope>
    <source>
        <strain evidence="5">JCM 16548</strain>
    </source>
</reference>
<evidence type="ECO:0000259" key="3">
    <source>
        <dbReference type="Pfam" id="PF02709"/>
    </source>
</evidence>
<dbReference type="SUPFAM" id="SSF53448">
    <property type="entry name" value="Nucleotide-diphospho-sugar transferases"/>
    <property type="match status" value="1"/>
</dbReference>
<protein>
    <recommendedName>
        <fullName evidence="6">Glycosyl transferase family 2</fullName>
    </recommendedName>
</protein>
<dbReference type="InterPro" id="IPR027791">
    <property type="entry name" value="Galactosyl_T_C"/>
</dbReference>
<organism evidence="4 5">
    <name type="scientific">Microlunatus aurantiacus</name>
    <dbReference type="NCBI Taxonomy" id="446786"/>
    <lineage>
        <taxon>Bacteria</taxon>
        <taxon>Bacillati</taxon>
        <taxon>Actinomycetota</taxon>
        <taxon>Actinomycetes</taxon>
        <taxon>Propionibacteriales</taxon>
        <taxon>Propionibacteriaceae</taxon>
        <taxon>Microlunatus</taxon>
    </lineage>
</organism>
<gene>
    <name evidence="4" type="ORF">GCM10022204_06490</name>
</gene>
<evidence type="ECO:0000259" key="2">
    <source>
        <dbReference type="Pfam" id="PF00535"/>
    </source>
</evidence>
<feature type="domain" description="Glycosyltransferase 2-like" evidence="2">
    <location>
        <begin position="17"/>
        <end position="133"/>
    </location>
</feature>
<comment type="caution">
    <text evidence="4">The sequence shown here is derived from an EMBL/GenBank/DDBJ whole genome shotgun (WGS) entry which is preliminary data.</text>
</comment>
<proteinExistence type="predicted"/>
<dbReference type="Proteomes" id="UP001500051">
    <property type="component" value="Unassembled WGS sequence"/>
</dbReference>
<sequence length="267" mass="29841">MKISLCTTCMGRAHHLKQTLPRNLADSVDWARPDAVEFVVLDYSSPDDLAEWITTDPELRPYLEAGILKFARSEGHTSFRHSHAKNMAHALATGDFVCNVDADNFLGFGFVHYLRAVFSRRPNAIVATNRLDSRLNLGVHKGSMGRIAMSRANFALLGGYDESARFKGWSGEDSDLLIRAVRMFMRIVFIRERRFLRVVQHSDLDRVVLTECEDAAADIAKIESLDGTAMRPILKYVVGRAVAPRIANRGTPTGAGTVEWHGRRRSA</sequence>
<dbReference type="EMBL" id="BAAAYX010000002">
    <property type="protein sequence ID" value="GAA3693522.1"/>
    <property type="molecule type" value="Genomic_DNA"/>
</dbReference>
<dbReference type="Gene3D" id="3.90.550.10">
    <property type="entry name" value="Spore Coat Polysaccharide Biosynthesis Protein SpsA, Chain A"/>
    <property type="match status" value="1"/>
</dbReference>
<dbReference type="Pfam" id="PF00535">
    <property type="entry name" value="Glycos_transf_2"/>
    <property type="match status" value="1"/>
</dbReference>
<evidence type="ECO:0000313" key="5">
    <source>
        <dbReference type="Proteomes" id="UP001500051"/>
    </source>
</evidence>
<evidence type="ECO:0000256" key="1">
    <source>
        <dbReference type="ARBA" id="ARBA00022679"/>
    </source>
</evidence>
<dbReference type="Pfam" id="PF02709">
    <property type="entry name" value="Glyco_transf_7C"/>
    <property type="match status" value="1"/>
</dbReference>
<accession>A0ABP7CRA9</accession>
<dbReference type="CDD" id="cd00761">
    <property type="entry name" value="Glyco_tranf_GTA_type"/>
    <property type="match status" value="1"/>
</dbReference>
<evidence type="ECO:0000313" key="4">
    <source>
        <dbReference type="EMBL" id="GAA3693522.1"/>
    </source>
</evidence>
<name>A0ABP7CRA9_9ACTN</name>
<dbReference type="InterPro" id="IPR029044">
    <property type="entry name" value="Nucleotide-diphossugar_trans"/>
</dbReference>
<dbReference type="InterPro" id="IPR001173">
    <property type="entry name" value="Glyco_trans_2-like"/>
</dbReference>
<keyword evidence="5" id="KW-1185">Reference proteome</keyword>
<feature type="domain" description="Galactosyltransferase C-terminal" evidence="3">
    <location>
        <begin position="145"/>
        <end position="192"/>
    </location>
</feature>